<gene>
    <name evidence="1" type="ORF">DCAR_0101389</name>
</gene>
<dbReference type="Proteomes" id="UP000077755">
    <property type="component" value="Chromosome 1"/>
</dbReference>
<name>A0AAF0W391_DAUCS</name>
<organism evidence="1 2">
    <name type="scientific">Daucus carota subsp. sativus</name>
    <name type="common">Carrot</name>
    <dbReference type="NCBI Taxonomy" id="79200"/>
    <lineage>
        <taxon>Eukaryota</taxon>
        <taxon>Viridiplantae</taxon>
        <taxon>Streptophyta</taxon>
        <taxon>Embryophyta</taxon>
        <taxon>Tracheophyta</taxon>
        <taxon>Spermatophyta</taxon>
        <taxon>Magnoliopsida</taxon>
        <taxon>eudicotyledons</taxon>
        <taxon>Gunneridae</taxon>
        <taxon>Pentapetalae</taxon>
        <taxon>asterids</taxon>
        <taxon>campanulids</taxon>
        <taxon>Apiales</taxon>
        <taxon>Apiaceae</taxon>
        <taxon>Apioideae</taxon>
        <taxon>Scandiceae</taxon>
        <taxon>Daucinae</taxon>
        <taxon>Daucus</taxon>
        <taxon>Daucus sect. Daucus</taxon>
    </lineage>
</organism>
<evidence type="ECO:0000313" key="1">
    <source>
        <dbReference type="EMBL" id="WOG82227.1"/>
    </source>
</evidence>
<reference evidence="1" key="1">
    <citation type="journal article" date="2016" name="Nat. Genet.">
        <title>A high-quality carrot genome assembly provides new insights into carotenoid accumulation and asterid genome evolution.</title>
        <authorList>
            <person name="Iorizzo M."/>
            <person name="Ellison S."/>
            <person name="Senalik D."/>
            <person name="Zeng P."/>
            <person name="Satapoomin P."/>
            <person name="Huang J."/>
            <person name="Bowman M."/>
            <person name="Iovene M."/>
            <person name="Sanseverino W."/>
            <person name="Cavagnaro P."/>
            <person name="Yildiz M."/>
            <person name="Macko-Podgorni A."/>
            <person name="Moranska E."/>
            <person name="Grzebelus E."/>
            <person name="Grzebelus D."/>
            <person name="Ashrafi H."/>
            <person name="Zheng Z."/>
            <person name="Cheng S."/>
            <person name="Spooner D."/>
            <person name="Van Deynze A."/>
            <person name="Simon P."/>
        </authorList>
    </citation>
    <scope>NUCLEOTIDE SEQUENCE</scope>
    <source>
        <tissue evidence="1">Leaf</tissue>
    </source>
</reference>
<keyword evidence="2" id="KW-1185">Reference proteome</keyword>
<reference evidence="1" key="2">
    <citation type="submission" date="2022-03" db="EMBL/GenBank/DDBJ databases">
        <title>Draft title - Genomic analysis of global carrot germplasm unveils the trajectory of domestication and the origin of high carotenoid orange carrot.</title>
        <authorList>
            <person name="Iorizzo M."/>
            <person name="Ellison S."/>
            <person name="Senalik D."/>
            <person name="Macko-Podgorni A."/>
            <person name="Grzebelus D."/>
            <person name="Bostan H."/>
            <person name="Rolling W."/>
            <person name="Curaba J."/>
            <person name="Simon P."/>
        </authorList>
    </citation>
    <scope>NUCLEOTIDE SEQUENCE</scope>
    <source>
        <tissue evidence="1">Leaf</tissue>
    </source>
</reference>
<proteinExistence type="predicted"/>
<evidence type="ECO:0000313" key="2">
    <source>
        <dbReference type="Proteomes" id="UP000077755"/>
    </source>
</evidence>
<protein>
    <submittedName>
        <fullName evidence="1">Uncharacterized protein</fullName>
    </submittedName>
</protein>
<dbReference type="AlphaFoldDB" id="A0AAF0W391"/>
<sequence length="49" mass="5840">MKLCFGVKEFALVTGLSCFGSVYKKRYSRTENNFMSRYFRDTNHEYISN</sequence>
<dbReference type="EMBL" id="CP093343">
    <property type="protein sequence ID" value="WOG82227.1"/>
    <property type="molecule type" value="Genomic_DNA"/>
</dbReference>
<accession>A0AAF0W391</accession>